<keyword evidence="2" id="KW-1185">Reference proteome</keyword>
<protein>
    <submittedName>
        <fullName evidence="1">Uncharacterized protein</fullName>
    </submittedName>
</protein>
<accession>A0A517WNA3</accession>
<name>A0A517WNA3_9PLAN</name>
<gene>
    <name evidence="1" type="ORF">V202x_00770</name>
</gene>
<evidence type="ECO:0000313" key="1">
    <source>
        <dbReference type="EMBL" id="QDU06734.1"/>
    </source>
</evidence>
<reference evidence="1 2" key="1">
    <citation type="submission" date="2019-03" db="EMBL/GenBank/DDBJ databases">
        <title>Deep-cultivation of Planctomycetes and their phenomic and genomic characterization uncovers novel biology.</title>
        <authorList>
            <person name="Wiegand S."/>
            <person name="Jogler M."/>
            <person name="Boedeker C."/>
            <person name="Pinto D."/>
            <person name="Vollmers J."/>
            <person name="Rivas-Marin E."/>
            <person name="Kohn T."/>
            <person name="Peeters S.H."/>
            <person name="Heuer A."/>
            <person name="Rast P."/>
            <person name="Oberbeckmann S."/>
            <person name="Bunk B."/>
            <person name="Jeske O."/>
            <person name="Meyerdierks A."/>
            <person name="Storesund J.E."/>
            <person name="Kallscheuer N."/>
            <person name="Luecker S."/>
            <person name="Lage O.M."/>
            <person name="Pohl T."/>
            <person name="Merkel B.J."/>
            <person name="Hornburger P."/>
            <person name="Mueller R.-W."/>
            <person name="Bruemmer F."/>
            <person name="Labrenz M."/>
            <person name="Spormann A.M."/>
            <person name="Op den Camp H."/>
            <person name="Overmann J."/>
            <person name="Amann R."/>
            <person name="Jetten M.S.M."/>
            <person name="Mascher T."/>
            <person name="Medema M.H."/>
            <person name="Devos D.P."/>
            <person name="Kaster A.-K."/>
            <person name="Ovreas L."/>
            <person name="Rohde M."/>
            <person name="Galperin M.Y."/>
            <person name="Jogler C."/>
        </authorList>
    </citation>
    <scope>NUCLEOTIDE SEQUENCE [LARGE SCALE GENOMIC DNA]</scope>
    <source>
        <strain evidence="1 2">V202</strain>
    </source>
</reference>
<dbReference type="EMBL" id="CP037422">
    <property type="protein sequence ID" value="QDU06734.1"/>
    <property type="molecule type" value="Genomic_DNA"/>
</dbReference>
<sequence length="148" mass="16425">MLIRLVILVSDYDDGSLTVFPVLFKAPQVDSYITNPVDFTTDVAEHALLVSALESKECDGPFSVKPRSLPTGNLIAGYACTSLDFLSVYQFDHQRMESMADNKHQTERHFSGNGNCILHDHIFLWGGNRMHSGSIPPSLPAKIRISCE</sequence>
<proteinExistence type="predicted"/>
<dbReference type="AlphaFoldDB" id="A0A517WNA3"/>
<dbReference type="Proteomes" id="UP000318384">
    <property type="component" value="Chromosome"/>
</dbReference>
<evidence type="ECO:0000313" key="2">
    <source>
        <dbReference type="Proteomes" id="UP000318384"/>
    </source>
</evidence>
<organism evidence="1 2">
    <name type="scientific">Gimesia aquarii</name>
    <dbReference type="NCBI Taxonomy" id="2527964"/>
    <lineage>
        <taxon>Bacteria</taxon>
        <taxon>Pseudomonadati</taxon>
        <taxon>Planctomycetota</taxon>
        <taxon>Planctomycetia</taxon>
        <taxon>Planctomycetales</taxon>
        <taxon>Planctomycetaceae</taxon>
        <taxon>Gimesia</taxon>
    </lineage>
</organism>